<dbReference type="Proteomes" id="UP000599578">
    <property type="component" value="Unassembled WGS sequence"/>
</dbReference>
<dbReference type="InterPro" id="IPR036663">
    <property type="entry name" value="Fumarylacetoacetase_C_sf"/>
</dbReference>
<dbReference type="Pfam" id="PF01557">
    <property type="entry name" value="FAA_hydrolase"/>
    <property type="match status" value="1"/>
</dbReference>
<dbReference type="Gene3D" id="3.90.850.10">
    <property type="entry name" value="Fumarylacetoacetase-like, C-terminal domain"/>
    <property type="match status" value="1"/>
</dbReference>
<sequence>MPLNQNQIESATSLLLNAYREGRQIEALPTGLEPRTVDDAYAIQDRVAGELSRGRIRAWKTGAPNPETTPYGAPIFDQVVLESPARIPADQLHMIGVEVELCYRLGRDLPARDEPYSDEEVRAAVAGVQVAIEVVDTRLRQWQECAELWRLADNQINAALVLGSGTDDWRDLDPSTLAGQLIVNGELQVEGVGCHSVGNPVRLLPWLANHLTGRNGGLREGDLVTTGTWTGMVFVKPGDEIIGRFPGVGEARVSFPE</sequence>
<proteinExistence type="predicted"/>
<evidence type="ECO:0000259" key="2">
    <source>
        <dbReference type="Pfam" id="PF01557"/>
    </source>
</evidence>
<reference evidence="3 4" key="1">
    <citation type="journal article" date="2014" name="Int. J. Syst. Evol. Microbiol.">
        <title>Complete genome sequence of Corynebacterium casei LMG S-19264T (=DSM 44701T), isolated from a smear-ripened cheese.</title>
        <authorList>
            <consortium name="US DOE Joint Genome Institute (JGI-PGF)"/>
            <person name="Walter F."/>
            <person name="Albersmeier A."/>
            <person name="Kalinowski J."/>
            <person name="Ruckert C."/>
        </authorList>
    </citation>
    <scope>NUCLEOTIDE SEQUENCE [LARGE SCALE GENOMIC DNA]</scope>
    <source>
        <strain evidence="3 4">CGMCC 1.7286</strain>
    </source>
</reference>
<comment type="caution">
    <text evidence="3">The sequence shown here is derived from an EMBL/GenBank/DDBJ whole genome shotgun (WGS) entry which is preliminary data.</text>
</comment>
<dbReference type="GO" id="GO:0008684">
    <property type="term" value="F:2-oxopent-4-enoate hydratase activity"/>
    <property type="evidence" value="ECO:0007669"/>
    <property type="project" value="TreeGrafter"/>
</dbReference>
<protein>
    <recommendedName>
        <fullName evidence="2">Fumarylacetoacetase-like C-terminal domain-containing protein</fullName>
    </recommendedName>
</protein>
<evidence type="ECO:0000313" key="4">
    <source>
        <dbReference type="Proteomes" id="UP000599578"/>
    </source>
</evidence>
<keyword evidence="4" id="KW-1185">Reference proteome</keyword>
<dbReference type="SUPFAM" id="SSF56529">
    <property type="entry name" value="FAH"/>
    <property type="match status" value="1"/>
</dbReference>
<dbReference type="AlphaFoldDB" id="A0A918DWT1"/>
<accession>A0A918DWT1</accession>
<dbReference type="PANTHER" id="PTHR30143:SF0">
    <property type="entry name" value="2-KETO-4-PENTENOATE HYDRATASE"/>
    <property type="match status" value="1"/>
</dbReference>
<organism evidence="3 4">
    <name type="scientific">Marinobacterium nitratireducens</name>
    <dbReference type="NCBI Taxonomy" id="518897"/>
    <lineage>
        <taxon>Bacteria</taxon>
        <taxon>Pseudomonadati</taxon>
        <taxon>Pseudomonadota</taxon>
        <taxon>Gammaproteobacteria</taxon>
        <taxon>Oceanospirillales</taxon>
        <taxon>Oceanospirillaceae</taxon>
        <taxon>Marinobacterium</taxon>
    </lineage>
</organism>
<name>A0A918DWT1_9GAMM</name>
<dbReference type="GO" id="GO:0005737">
    <property type="term" value="C:cytoplasm"/>
    <property type="evidence" value="ECO:0007669"/>
    <property type="project" value="TreeGrafter"/>
</dbReference>
<dbReference type="InterPro" id="IPR050772">
    <property type="entry name" value="Hydratase-Decarb/MhpD_sf"/>
</dbReference>
<dbReference type="EMBL" id="BMLT01000010">
    <property type="protein sequence ID" value="GGO86098.1"/>
    <property type="molecule type" value="Genomic_DNA"/>
</dbReference>
<keyword evidence="1" id="KW-0456">Lyase</keyword>
<feature type="domain" description="Fumarylacetoacetase-like C-terminal" evidence="2">
    <location>
        <begin position="83"/>
        <end position="252"/>
    </location>
</feature>
<evidence type="ECO:0000313" key="3">
    <source>
        <dbReference type="EMBL" id="GGO86098.1"/>
    </source>
</evidence>
<dbReference type="RefSeq" id="WP_188862019.1">
    <property type="nucleotide sequence ID" value="NZ_BMLT01000010.1"/>
</dbReference>
<evidence type="ECO:0000256" key="1">
    <source>
        <dbReference type="ARBA" id="ARBA00023239"/>
    </source>
</evidence>
<gene>
    <name evidence="3" type="ORF">GCM10011348_36150</name>
</gene>
<dbReference type="InterPro" id="IPR011234">
    <property type="entry name" value="Fumarylacetoacetase-like_C"/>
</dbReference>
<dbReference type="PANTHER" id="PTHR30143">
    <property type="entry name" value="ACID HYDRATASE"/>
    <property type="match status" value="1"/>
</dbReference>